<proteinExistence type="inferred from homology"/>
<feature type="coiled-coil region" evidence="11">
    <location>
        <begin position="825"/>
        <end position="852"/>
    </location>
</feature>
<protein>
    <submittedName>
        <fullName evidence="15">Penicillin-binding transpeptidase domain-containing protein</fullName>
    </submittedName>
</protein>
<evidence type="ECO:0000313" key="16">
    <source>
        <dbReference type="Proteomes" id="UP001158045"/>
    </source>
</evidence>
<accession>A0ABT6ND67</accession>
<evidence type="ECO:0000256" key="3">
    <source>
        <dbReference type="ARBA" id="ARBA00007171"/>
    </source>
</evidence>
<dbReference type="RefSeq" id="WP_281094201.1">
    <property type="nucleotide sequence ID" value="NZ_JARYZI010000005.1"/>
</dbReference>
<dbReference type="SUPFAM" id="SSF56519">
    <property type="entry name" value="Penicillin binding protein dimerisation domain"/>
    <property type="match status" value="1"/>
</dbReference>
<keyword evidence="8 12" id="KW-1133">Transmembrane helix</keyword>
<dbReference type="InterPro" id="IPR036138">
    <property type="entry name" value="PBP_dimer_sf"/>
</dbReference>
<dbReference type="PANTHER" id="PTHR30627:SF2">
    <property type="entry name" value="PEPTIDOGLYCAN D,D-TRANSPEPTIDASE MRDA"/>
    <property type="match status" value="1"/>
</dbReference>
<sequence>MLNLLKNRKSHIFIGFILIFIFLAYSLYDVTITHGDEYYQKSISNRIKKIETLANRGDIYDRNGKLLATSDIGFSIELNSSIVPADNFAEIMIQVYDFLEAQGESHLEFPIYIENGVYKYRYDESIKKWLESNGYDESWTAKAVFDDIRAVNYIDPELSAYEAYRILYNQGKYLPISTSKMLFLEKIYKTTFLKMYGLDADISAEEAFHKIRSRSEFKISSNYSDEDAYKILIFKHTIKEQGYLKYEPITVASSVSKETAVLVQEKGYEFPGFTVNYTTIRTYPNKSTAAHILGYMGKIATETEIETYVNQQKYNPNQIIGKTGIEGVYEQDLHGENGYKYIEVDVYGKYVADVDEAAYGLDSKNASSGDDLYLTLDLDLQVVLEKGLEKALHALQTGGIYDSPWGDYQYSQYDKAETAAGVVVDVKTGEVLASASYPSYDVNLFSTGISQDDWNALNPVNKRNPLAARPLYNSATMMAVQPGSIYKMMTGFAALQQGLDPYQKLYSDGFVEIGNQRFGCWYWNDYGGKHGPTDFFKAIEVSCNYYFFNIANGKDYYRGIPLNFEMNPTVMTEYSKLFGLDSKTGVEINEVSMGLPDPEKKKKTIMALLSNQLHLIAKNYFPEELIDDEDKLNALVSTIVSWSNDNPGRGELINRLLDLGSNPDYYVTEALADIIKYDYFNLMKWYESDTLNLSIGQGDHTYTPMQIARYIATIANGGYLNEFTLIKKIGDVNIDKNQDVIESFDTKGNLDYVKKAMLQVTKGTSSSVNKIFRTMPVDIAAKTGTAQKEGLIPPLDEVAYLTEYLNEIAPSLNIEDVEAKTIEIIKLRSEEMATLEKQKDEAESEEDKQIKSDKLDALIQKDYLNKGTAMRDAIKEMSDFTITDEDLNQFRLPYDNYSWFVSFAPYDDPEIAVVIFIPQGGQGYYSAPVARDVYAQYFNLTPPQETTEVIEIPTVEE</sequence>
<evidence type="ECO:0000256" key="11">
    <source>
        <dbReference type="SAM" id="Coils"/>
    </source>
</evidence>
<keyword evidence="5 12" id="KW-0812">Transmembrane</keyword>
<evidence type="ECO:0000256" key="10">
    <source>
        <dbReference type="ARBA" id="ARBA00023316"/>
    </source>
</evidence>
<keyword evidence="10" id="KW-0961">Cell wall biogenesis/degradation</keyword>
<keyword evidence="9 12" id="KW-0472">Membrane</keyword>
<feature type="transmembrane region" description="Helical" evidence="12">
    <location>
        <begin position="12"/>
        <end position="28"/>
    </location>
</feature>
<evidence type="ECO:0000256" key="5">
    <source>
        <dbReference type="ARBA" id="ARBA00022692"/>
    </source>
</evidence>
<feature type="domain" description="Penicillin-binding protein transpeptidase" evidence="13">
    <location>
        <begin position="684"/>
        <end position="789"/>
    </location>
</feature>
<evidence type="ECO:0000256" key="1">
    <source>
        <dbReference type="ARBA" id="ARBA00004167"/>
    </source>
</evidence>
<dbReference type="EMBL" id="JARYZI010000005">
    <property type="protein sequence ID" value="MDH8678359.1"/>
    <property type="molecule type" value="Genomic_DNA"/>
</dbReference>
<feature type="domain" description="Penicillin-binding protein transpeptidase" evidence="13">
    <location>
        <begin position="421"/>
        <end position="602"/>
    </location>
</feature>
<dbReference type="Proteomes" id="UP001158045">
    <property type="component" value="Unassembled WGS sequence"/>
</dbReference>
<keyword evidence="6" id="KW-0133">Cell shape</keyword>
<dbReference type="Pfam" id="PF03717">
    <property type="entry name" value="PBP_dimer"/>
    <property type="match status" value="1"/>
</dbReference>
<organism evidence="15 16">
    <name type="scientific">Fusibacter bizertensis</name>
    <dbReference type="NCBI Taxonomy" id="1488331"/>
    <lineage>
        <taxon>Bacteria</taxon>
        <taxon>Bacillati</taxon>
        <taxon>Bacillota</taxon>
        <taxon>Clostridia</taxon>
        <taxon>Eubacteriales</taxon>
        <taxon>Eubacteriales Family XII. Incertae Sedis</taxon>
        <taxon>Fusibacter</taxon>
    </lineage>
</organism>
<dbReference type="SUPFAM" id="SSF56601">
    <property type="entry name" value="beta-lactamase/transpeptidase-like"/>
    <property type="match status" value="2"/>
</dbReference>
<gene>
    <name evidence="15" type="ORF">QE109_09390</name>
</gene>
<evidence type="ECO:0000256" key="7">
    <source>
        <dbReference type="ARBA" id="ARBA00022984"/>
    </source>
</evidence>
<comment type="subcellular location">
    <subcellularLocation>
        <location evidence="2">Cell membrane</location>
    </subcellularLocation>
    <subcellularLocation>
        <location evidence="1">Membrane</location>
        <topology evidence="1">Single-pass membrane protein</topology>
    </subcellularLocation>
</comment>
<dbReference type="Gene3D" id="3.90.1310.10">
    <property type="entry name" value="Penicillin-binding protein 2a (Domain 2)"/>
    <property type="match status" value="1"/>
</dbReference>
<dbReference type="InterPro" id="IPR012338">
    <property type="entry name" value="Beta-lactam/transpept-like"/>
</dbReference>
<evidence type="ECO:0000256" key="2">
    <source>
        <dbReference type="ARBA" id="ARBA00004236"/>
    </source>
</evidence>
<evidence type="ECO:0000259" key="13">
    <source>
        <dbReference type="Pfam" id="PF00905"/>
    </source>
</evidence>
<dbReference type="PANTHER" id="PTHR30627">
    <property type="entry name" value="PEPTIDOGLYCAN D,D-TRANSPEPTIDASE"/>
    <property type="match status" value="1"/>
</dbReference>
<evidence type="ECO:0000256" key="6">
    <source>
        <dbReference type="ARBA" id="ARBA00022960"/>
    </source>
</evidence>
<reference evidence="15 16" key="1">
    <citation type="submission" date="2023-04" db="EMBL/GenBank/DDBJ databases">
        <title>Fusibacter bizertensis strain WBS, isolated from littoral bottom sediments of the Arctic seas - biochemical and genomic analysis.</title>
        <authorList>
            <person name="Brioukhanov A.L."/>
        </authorList>
    </citation>
    <scope>NUCLEOTIDE SEQUENCE [LARGE SCALE GENOMIC DNA]</scope>
    <source>
        <strain evidence="15 16">WBS</strain>
    </source>
</reference>
<name>A0ABT6ND67_9FIRM</name>
<dbReference type="Gene3D" id="3.40.710.10">
    <property type="entry name" value="DD-peptidase/beta-lactamase superfamily"/>
    <property type="match status" value="2"/>
</dbReference>
<keyword evidence="7" id="KW-0573">Peptidoglycan synthesis</keyword>
<comment type="similarity">
    <text evidence="3">Belongs to the transpeptidase family.</text>
</comment>
<keyword evidence="16" id="KW-1185">Reference proteome</keyword>
<evidence type="ECO:0000256" key="9">
    <source>
        <dbReference type="ARBA" id="ARBA00023136"/>
    </source>
</evidence>
<dbReference type="InterPro" id="IPR001460">
    <property type="entry name" value="PCN-bd_Tpept"/>
</dbReference>
<dbReference type="InterPro" id="IPR005311">
    <property type="entry name" value="PBP_dimer"/>
</dbReference>
<evidence type="ECO:0000313" key="15">
    <source>
        <dbReference type="EMBL" id="MDH8678359.1"/>
    </source>
</evidence>
<evidence type="ECO:0000259" key="14">
    <source>
        <dbReference type="Pfam" id="PF03717"/>
    </source>
</evidence>
<keyword evidence="4" id="KW-1003">Cell membrane</keyword>
<evidence type="ECO:0000256" key="8">
    <source>
        <dbReference type="ARBA" id="ARBA00022989"/>
    </source>
</evidence>
<comment type="caution">
    <text evidence="15">The sequence shown here is derived from an EMBL/GenBank/DDBJ whole genome shotgun (WGS) entry which is preliminary data.</text>
</comment>
<dbReference type="InterPro" id="IPR050515">
    <property type="entry name" value="Beta-lactam/transpept"/>
</dbReference>
<evidence type="ECO:0000256" key="4">
    <source>
        <dbReference type="ARBA" id="ARBA00022475"/>
    </source>
</evidence>
<dbReference type="Pfam" id="PF00905">
    <property type="entry name" value="Transpeptidase"/>
    <property type="match status" value="2"/>
</dbReference>
<keyword evidence="11" id="KW-0175">Coiled coil</keyword>
<evidence type="ECO:0000256" key="12">
    <source>
        <dbReference type="SAM" id="Phobius"/>
    </source>
</evidence>
<feature type="domain" description="Penicillin-binding protein dimerisation" evidence="14">
    <location>
        <begin position="54"/>
        <end position="352"/>
    </location>
</feature>